<dbReference type="PROSITE" id="PS51704">
    <property type="entry name" value="GP_PDE"/>
    <property type="match status" value="1"/>
</dbReference>
<dbReference type="PANTHER" id="PTHR46211:SF14">
    <property type="entry name" value="GLYCEROPHOSPHODIESTER PHOSPHODIESTERASE"/>
    <property type="match status" value="1"/>
</dbReference>
<name>A0A318RPN0_WILLI</name>
<feature type="signal peptide" evidence="2">
    <location>
        <begin position="1"/>
        <end position="22"/>
    </location>
</feature>
<organism evidence="4 5">
    <name type="scientific">Williamsia limnetica</name>
    <dbReference type="NCBI Taxonomy" id="882452"/>
    <lineage>
        <taxon>Bacteria</taxon>
        <taxon>Bacillati</taxon>
        <taxon>Actinomycetota</taxon>
        <taxon>Actinomycetes</taxon>
        <taxon>Mycobacteriales</taxon>
        <taxon>Nocardiaceae</taxon>
        <taxon>Williamsia</taxon>
    </lineage>
</organism>
<keyword evidence="2" id="KW-0732">Signal</keyword>
<evidence type="ECO:0000313" key="4">
    <source>
        <dbReference type="EMBL" id="PYE13682.1"/>
    </source>
</evidence>
<feature type="chain" id="PRO_5039486936" evidence="2">
    <location>
        <begin position="23"/>
        <end position="365"/>
    </location>
</feature>
<gene>
    <name evidence="4" type="ORF">DFR67_1157</name>
</gene>
<feature type="region of interest" description="Disordered" evidence="1">
    <location>
        <begin position="35"/>
        <end position="56"/>
    </location>
</feature>
<dbReference type="Pfam" id="PF03009">
    <property type="entry name" value="GDPD"/>
    <property type="match status" value="1"/>
</dbReference>
<dbReference type="SUPFAM" id="SSF51695">
    <property type="entry name" value="PLC-like phosphodiesterases"/>
    <property type="match status" value="1"/>
</dbReference>
<dbReference type="Gene3D" id="3.20.20.190">
    <property type="entry name" value="Phosphatidylinositol (PI) phosphodiesterase"/>
    <property type="match status" value="1"/>
</dbReference>
<sequence length="365" mass="38649">MGLLRMGRHVSKRSALSMAAAAAVVAALVSCSEDDGDSGTAESTSSATPAAAEPFDLQAHRGGRGEYTEESLAAFDKALSLGVSTLELDIVLTADKQPLIWHDPKIDATKCSDTAAAEPGDPQFPYVGKLVHELTLAQVRTLDCDKVLEGYPDAQPVVGNKIATLPELFSLVDERGADAVRFNIETKVEGENRAESAAPEEFVDVILSAVTAAGKVDRVSIQSFDWRTLPLVHRAQPSVPLVALWDETTWKQGSPWLGPVDFDAVGGDVIAGVQTIDGVSILSPGYVDPYPDGSVPPAGYKLVANKEFVERAHAAGFTVIPWTVNDAAVMNAQIDSGADGIITDYPTTLRTVMSDRGMAVPPPVQ</sequence>
<keyword evidence="5" id="KW-1185">Reference proteome</keyword>
<proteinExistence type="predicted"/>
<dbReference type="GO" id="GO:0006629">
    <property type="term" value="P:lipid metabolic process"/>
    <property type="evidence" value="ECO:0007669"/>
    <property type="project" value="InterPro"/>
</dbReference>
<dbReference type="InterPro" id="IPR017946">
    <property type="entry name" value="PLC-like_Pdiesterase_TIM-brl"/>
</dbReference>
<evidence type="ECO:0000256" key="1">
    <source>
        <dbReference type="SAM" id="MobiDB-lite"/>
    </source>
</evidence>
<dbReference type="EMBL" id="QJSP01000015">
    <property type="protein sequence ID" value="PYE13682.1"/>
    <property type="molecule type" value="Genomic_DNA"/>
</dbReference>
<evidence type="ECO:0000313" key="5">
    <source>
        <dbReference type="Proteomes" id="UP000247591"/>
    </source>
</evidence>
<dbReference type="InterPro" id="IPR030395">
    <property type="entry name" value="GP_PDE_dom"/>
</dbReference>
<comment type="caution">
    <text evidence="4">The sequence shown here is derived from an EMBL/GenBank/DDBJ whole genome shotgun (WGS) entry which is preliminary data.</text>
</comment>
<dbReference type="GO" id="GO:0008081">
    <property type="term" value="F:phosphoric diester hydrolase activity"/>
    <property type="evidence" value="ECO:0007669"/>
    <property type="project" value="InterPro"/>
</dbReference>
<dbReference type="PANTHER" id="PTHR46211">
    <property type="entry name" value="GLYCEROPHOSPHORYL DIESTER PHOSPHODIESTERASE"/>
    <property type="match status" value="1"/>
</dbReference>
<evidence type="ECO:0000259" key="3">
    <source>
        <dbReference type="PROSITE" id="PS51704"/>
    </source>
</evidence>
<dbReference type="Proteomes" id="UP000247591">
    <property type="component" value="Unassembled WGS sequence"/>
</dbReference>
<evidence type="ECO:0000256" key="2">
    <source>
        <dbReference type="SAM" id="SignalP"/>
    </source>
</evidence>
<reference evidence="4 5" key="1">
    <citation type="submission" date="2018-06" db="EMBL/GenBank/DDBJ databases">
        <title>Genomic Encyclopedia of Type Strains, Phase IV (KMG-IV): sequencing the most valuable type-strain genomes for metagenomic binning, comparative biology and taxonomic classification.</title>
        <authorList>
            <person name="Goeker M."/>
        </authorList>
    </citation>
    <scope>NUCLEOTIDE SEQUENCE [LARGE SCALE GENOMIC DNA]</scope>
    <source>
        <strain evidence="4 5">DSM 45521</strain>
    </source>
</reference>
<feature type="compositionally biased region" description="Low complexity" evidence="1">
    <location>
        <begin position="38"/>
        <end position="54"/>
    </location>
</feature>
<protein>
    <submittedName>
        <fullName evidence="4">Glycerophosphoryl diester phosphodiesterase</fullName>
    </submittedName>
</protein>
<dbReference type="PROSITE" id="PS51257">
    <property type="entry name" value="PROKAR_LIPOPROTEIN"/>
    <property type="match status" value="1"/>
</dbReference>
<feature type="domain" description="GP-PDE" evidence="3">
    <location>
        <begin position="55"/>
        <end position="353"/>
    </location>
</feature>
<accession>A0A318RPN0</accession>
<dbReference type="AlphaFoldDB" id="A0A318RPN0"/>
<dbReference type="OrthoDB" id="384721at2"/>